<dbReference type="Gene3D" id="3.90.1150.10">
    <property type="entry name" value="Aspartate Aminotransferase, domain 1"/>
    <property type="match status" value="1"/>
</dbReference>
<dbReference type="PROSITE" id="PS50949">
    <property type="entry name" value="HTH_GNTR"/>
    <property type="match status" value="1"/>
</dbReference>
<comment type="similarity">
    <text evidence="1">In the C-terminal section; belongs to the class-I pyridoxal-phosphate-dependent aminotransferase family.</text>
</comment>
<feature type="domain" description="HTH gntR-type" evidence="6">
    <location>
        <begin position="1"/>
        <end position="70"/>
    </location>
</feature>
<dbReference type="InterPro" id="IPR036388">
    <property type="entry name" value="WH-like_DNA-bd_sf"/>
</dbReference>
<dbReference type="SUPFAM" id="SSF53383">
    <property type="entry name" value="PLP-dependent transferases"/>
    <property type="match status" value="1"/>
</dbReference>
<dbReference type="GO" id="GO:0030170">
    <property type="term" value="F:pyridoxal phosphate binding"/>
    <property type="evidence" value="ECO:0007669"/>
    <property type="project" value="InterPro"/>
</dbReference>
<keyword evidence="7" id="KW-0032">Aminotransferase</keyword>
<dbReference type="AlphaFoldDB" id="A0A5B8U987"/>
<dbReference type="InterPro" id="IPR051446">
    <property type="entry name" value="HTH_trans_reg/aminotransferase"/>
</dbReference>
<dbReference type="KEGG" id="bsol:FSW04_20070"/>
<dbReference type="PANTHER" id="PTHR46577:SF1">
    <property type="entry name" value="HTH-TYPE TRANSCRIPTIONAL REGULATORY PROTEIN GABR"/>
    <property type="match status" value="1"/>
</dbReference>
<dbReference type="GO" id="GO:0008483">
    <property type="term" value="F:transaminase activity"/>
    <property type="evidence" value="ECO:0007669"/>
    <property type="project" value="UniProtKB-KW"/>
</dbReference>
<keyword evidence="4" id="KW-0238">DNA-binding</keyword>
<dbReference type="EMBL" id="CP042430">
    <property type="protein sequence ID" value="QEC49644.1"/>
    <property type="molecule type" value="Genomic_DNA"/>
</dbReference>
<dbReference type="Pfam" id="PF00392">
    <property type="entry name" value="GntR"/>
    <property type="match status" value="1"/>
</dbReference>
<dbReference type="CDD" id="cd07377">
    <property type="entry name" value="WHTH_GntR"/>
    <property type="match status" value="1"/>
</dbReference>
<dbReference type="PANTHER" id="PTHR46577">
    <property type="entry name" value="HTH-TYPE TRANSCRIPTIONAL REGULATORY PROTEIN GABR"/>
    <property type="match status" value="1"/>
</dbReference>
<dbReference type="InterPro" id="IPR015422">
    <property type="entry name" value="PyrdxlP-dep_Trfase_small"/>
</dbReference>
<accession>A0A5B8U987</accession>
<reference evidence="7 8" key="1">
    <citation type="journal article" date="2018" name="J. Microbiol.">
        <title>Baekduia soli gen. nov., sp. nov., a novel bacterium isolated from the soil of Baekdu Mountain and proposal of a novel family name, Baekduiaceae fam. nov.</title>
        <authorList>
            <person name="An D.S."/>
            <person name="Siddiqi M.Z."/>
            <person name="Kim K.H."/>
            <person name="Yu H.S."/>
            <person name="Im W.T."/>
        </authorList>
    </citation>
    <scope>NUCLEOTIDE SEQUENCE [LARGE SCALE GENOMIC DNA]</scope>
    <source>
        <strain evidence="7 8">BR7-21</strain>
    </source>
</reference>
<dbReference type="Gene3D" id="1.10.10.10">
    <property type="entry name" value="Winged helix-like DNA-binding domain superfamily/Winged helix DNA-binding domain"/>
    <property type="match status" value="1"/>
</dbReference>
<keyword evidence="3" id="KW-0805">Transcription regulation</keyword>
<keyword evidence="2" id="KW-0663">Pyridoxal phosphate</keyword>
<evidence type="ECO:0000256" key="1">
    <source>
        <dbReference type="ARBA" id="ARBA00005384"/>
    </source>
</evidence>
<dbReference type="InterPro" id="IPR000524">
    <property type="entry name" value="Tscrpt_reg_HTH_GntR"/>
</dbReference>
<gene>
    <name evidence="7" type="ORF">FSW04_20070</name>
</gene>
<dbReference type="InterPro" id="IPR015421">
    <property type="entry name" value="PyrdxlP-dep_Trfase_major"/>
</dbReference>
<dbReference type="CDD" id="cd00609">
    <property type="entry name" value="AAT_like"/>
    <property type="match status" value="1"/>
</dbReference>
<keyword evidence="8" id="KW-1185">Reference proteome</keyword>
<dbReference type="Gene3D" id="3.40.640.10">
    <property type="entry name" value="Type I PLP-dependent aspartate aminotransferase-like (Major domain)"/>
    <property type="match status" value="1"/>
</dbReference>
<dbReference type="Proteomes" id="UP000321805">
    <property type="component" value="Chromosome"/>
</dbReference>
<evidence type="ECO:0000259" key="6">
    <source>
        <dbReference type="PROSITE" id="PS50949"/>
    </source>
</evidence>
<sequence>MIEDNTEGRVIEDVRAAARALPPGSRLPSVRELMARHRASPVTVQRALARLAGEGLVVPRPGRGTFVAPARATTASPAAAPDLGWQEIALADRPPLRAAALEGLLEVPAAGAIALSTGYLHPDLQPLGALGSALARAARRAEAWGRLPVEGLDGLRDWFAREAGGHARAHDVVVCPGGQPALATAFRALAAPGEPVLVESPTYLGAIAAVQAAGLRAVPVPADEDGVRPDLLARAFALTGARVFYCQPLYANPSGATLAMQRRGPVLEAVAAAGAFLVEDDWARDLVIDGEPPPPLAAEDPDGHVVHVRSLTKSAAPGLRVAAVTARGAAGARLKAARIIDDFFVSGPLQHATVELVASPAWRRHRRMLRTALGERRDALAAALGEHLPDWRVPGAPAGGLHLWVALPDGTDDLALAARAAAAGVVVSPGRPWFAAEPPAPFLRLTYAGAAPAELTEGVRRLAAVAS</sequence>
<dbReference type="InterPro" id="IPR004839">
    <property type="entry name" value="Aminotransferase_I/II_large"/>
</dbReference>
<keyword evidence="5" id="KW-0804">Transcription</keyword>
<proteinExistence type="inferred from homology"/>
<dbReference type="RefSeq" id="WP_146922009.1">
    <property type="nucleotide sequence ID" value="NZ_CP042430.1"/>
</dbReference>
<evidence type="ECO:0000256" key="4">
    <source>
        <dbReference type="ARBA" id="ARBA00023125"/>
    </source>
</evidence>
<evidence type="ECO:0000313" key="8">
    <source>
        <dbReference type="Proteomes" id="UP000321805"/>
    </source>
</evidence>
<dbReference type="SMART" id="SM00345">
    <property type="entry name" value="HTH_GNTR"/>
    <property type="match status" value="1"/>
</dbReference>
<evidence type="ECO:0000256" key="3">
    <source>
        <dbReference type="ARBA" id="ARBA00023015"/>
    </source>
</evidence>
<protein>
    <submittedName>
        <fullName evidence="7">PLP-dependent aminotransferase family protein</fullName>
    </submittedName>
</protein>
<evidence type="ECO:0000313" key="7">
    <source>
        <dbReference type="EMBL" id="QEC49644.1"/>
    </source>
</evidence>
<dbReference type="InterPro" id="IPR015424">
    <property type="entry name" value="PyrdxlP-dep_Trfase"/>
</dbReference>
<dbReference type="SUPFAM" id="SSF46785">
    <property type="entry name" value="Winged helix' DNA-binding domain"/>
    <property type="match status" value="1"/>
</dbReference>
<dbReference type="GO" id="GO:0003677">
    <property type="term" value="F:DNA binding"/>
    <property type="evidence" value="ECO:0007669"/>
    <property type="project" value="UniProtKB-KW"/>
</dbReference>
<keyword evidence="7" id="KW-0808">Transferase</keyword>
<evidence type="ECO:0000256" key="5">
    <source>
        <dbReference type="ARBA" id="ARBA00023163"/>
    </source>
</evidence>
<dbReference type="Pfam" id="PF00155">
    <property type="entry name" value="Aminotran_1_2"/>
    <property type="match status" value="1"/>
</dbReference>
<dbReference type="GO" id="GO:0003700">
    <property type="term" value="F:DNA-binding transcription factor activity"/>
    <property type="evidence" value="ECO:0007669"/>
    <property type="project" value="InterPro"/>
</dbReference>
<dbReference type="InterPro" id="IPR036390">
    <property type="entry name" value="WH_DNA-bd_sf"/>
</dbReference>
<dbReference type="OrthoDB" id="9802328at2"/>
<evidence type="ECO:0000256" key="2">
    <source>
        <dbReference type="ARBA" id="ARBA00022898"/>
    </source>
</evidence>
<name>A0A5B8U987_9ACTN</name>
<organism evidence="7 8">
    <name type="scientific">Baekduia soli</name>
    <dbReference type="NCBI Taxonomy" id="496014"/>
    <lineage>
        <taxon>Bacteria</taxon>
        <taxon>Bacillati</taxon>
        <taxon>Actinomycetota</taxon>
        <taxon>Thermoleophilia</taxon>
        <taxon>Solirubrobacterales</taxon>
        <taxon>Baekduiaceae</taxon>
        <taxon>Baekduia</taxon>
    </lineage>
</organism>